<keyword evidence="7" id="KW-1185">Reference proteome</keyword>
<dbReference type="EC" id="3.1.1.61" evidence="2"/>
<reference evidence="6" key="1">
    <citation type="submission" date="2022-08" db="EMBL/GenBank/DDBJ databases">
        <title>Draft genome sequencing of Roseisolibacter agri AW1220.</title>
        <authorList>
            <person name="Tobiishi Y."/>
            <person name="Tonouchi A."/>
        </authorList>
    </citation>
    <scope>NUCLEOTIDE SEQUENCE</scope>
    <source>
        <strain evidence="6">AW1220</strain>
    </source>
</reference>
<keyword evidence="1 4" id="KW-0378">Hydrolase</keyword>
<keyword evidence="4" id="KW-0145">Chemotaxis</keyword>
<comment type="caution">
    <text evidence="6">The sequence shown here is derived from an EMBL/GenBank/DDBJ whole genome shotgun (WGS) entry which is preliminary data.</text>
</comment>
<comment type="catalytic activity">
    <reaction evidence="3">
        <text>[protein]-L-glutamate 5-O-methyl ester + H2O = L-glutamyl-[protein] + methanol + H(+)</text>
        <dbReference type="Rhea" id="RHEA:23236"/>
        <dbReference type="Rhea" id="RHEA-COMP:10208"/>
        <dbReference type="Rhea" id="RHEA-COMP:10311"/>
        <dbReference type="ChEBI" id="CHEBI:15377"/>
        <dbReference type="ChEBI" id="CHEBI:15378"/>
        <dbReference type="ChEBI" id="CHEBI:17790"/>
        <dbReference type="ChEBI" id="CHEBI:29973"/>
        <dbReference type="ChEBI" id="CHEBI:82795"/>
        <dbReference type="EC" id="3.1.1.61"/>
    </reaction>
</comment>
<gene>
    <name evidence="6" type="ORF">rosag_05310</name>
</gene>
<dbReference type="AlphaFoldDB" id="A0AA37QC73"/>
<dbReference type="PANTHER" id="PTHR42872:SF6">
    <property type="entry name" value="PROTEIN-GLUTAMATE METHYLESTERASE_PROTEIN-GLUTAMINE GLUTAMINASE"/>
    <property type="match status" value="1"/>
</dbReference>
<dbReference type="SUPFAM" id="SSF52738">
    <property type="entry name" value="Methylesterase CheB, C-terminal domain"/>
    <property type="match status" value="1"/>
</dbReference>
<evidence type="ECO:0000313" key="6">
    <source>
        <dbReference type="EMBL" id="GLC24018.1"/>
    </source>
</evidence>
<dbReference type="Gene3D" id="3.40.50.180">
    <property type="entry name" value="Methylesterase CheB, C-terminal domain"/>
    <property type="match status" value="1"/>
</dbReference>
<dbReference type="InterPro" id="IPR035909">
    <property type="entry name" value="CheB_C"/>
</dbReference>
<dbReference type="GO" id="GO:0008984">
    <property type="term" value="F:protein-glutamate methylesterase activity"/>
    <property type="evidence" value="ECO:0007669"/>
    <property type="project" value="UniProtKB-EC"/>
</dbReference>
<name>A0AA37QC73_9BACT</name>
<dbReference type="Pfam" id="PF01339">
    <property type="entry name" value="CheB_methylest"/>
    <property type="match status" value="1"/>
</dbReference>
<evidence type="ECO:0000256" key="2">
    <source>
        <dbReference type="ARBA" id="ARBA00039140"/>
    </source>
</evidence>
<protein>
    <recommendedName>
        <fullName evidence="2">protein-glutamate methylesterase</fullName>
        <ecNumber evidence="2">3.1.1.61</ecNumber>
    </recommendedName>
</protein>
<sequence length="224" mass="23501">MERGRATGRPPSTAAETGAGARPLVIIGASWGGLHAVSTILAALPRDFDTPVAIVQHRAKESDGLLVGLLQSVTTLHVRDVEDKEPILPGHVYVAPPDYHLLVDDDHFSLSMDAAVRYSRPSIDVALASAADSGGAAAIGVLLTGANDDGARGLRHIVDKGGRAIVQDPATAEVRTMPEAGLRALDGAPRDRWSVAPLPEIAARIAALATTPDSQRARARWEAR</sequence>
<evidence type="ECO:0000256" key="1">
    <source>
        <dbReference type="ARBA" id="ARBA00022801"/>
    </source>
</evidence>
<dbReference type="EMBL" id="BRXS01000001">
    <property type="protein sequence ID" value="GLC24018.1"/>
    <property type="molecule type" value="Genomic_DNA"/>
</dbReference>
<dbReference type="PROSITE" id="PS50122">
    <property type="entry name" value="CHEB"/>
    <property type="match status" value="1"/>
</dbReference>
<feature type="active site" evidence="4">
    <location>
        <position position="149"/>
    </location>
</feature>
<feature type="active site" evidence="4">
    <location>
        <position position="57"/>
    </location>
</feature>
<evidence type="ECO:0000313" key="7">
    <source>
        <dbReference type="Proteomes" id="UP001161325"/>
    </source>
</evidence>
<dbReference type="Proteomes" id="UP001161325">
    <property type="component" value="Unassembled WGS sequence"/>
</dbReference>
<evidence type="ECO:0000256" key="3">
    <source>
        <dbReference type="ARBA" id="ARBA00048267"/>
    </source>
</evidence>
<evidence type="ECO:0000256" key="4">
    <source>
        <dbReference type="PROSITE-ProRule" id="PRU00050"/>
    </source>
</evidence>
<dbReference type="InterPro" id="IPR000673">
    <property type="entry name" value="Sig_transdc_resp-reg_Me-estase"/>
</dbReference>
<dbReference type="CDD" id="cd16433">
    <property type="entry name" value="CheB"/>
    <property type="match status" value="1"/>
</dbReference>
<accession>A0AA37QC73</accession>
<feature type="active site" evidence="4">
    <location>
        <position position="30"/>
    </location>
</feature>
<feature type="domain" description="CheB-type methylesterase" evidence="5">
    <location>
        <begin position="11"/>
        <end position="184"/>
    </location>
</feature>
<organism evidence="6 7">
    <name type="scientific">Roseisolibacter agri</name>
    <dbReference type="NCBI Taxonomy" id="2014610"/>
    <lineage>
        <taxon>Bacteria</taxon>
        <taxon>Pseudomonadati</taxon>
        <taxon>Gemmatimonadota</taxon>
        <taxon>Gemmatimonadia</taxon>
        <taxon>Gemmatimonadales</taxon>
        <taxon>Gemmatimonadaceae</taxon>
        <taxon>Roseisolibacter</taxon>
    </lineage>
</organism>
<dbReference type="GO" id="GO:0000156">
    <property type="term" value="F:phosphorelay response regulator activity"/>
    <property type="evidence" value="ECO:0007669"/>
    <property type="project" value="InterPro"/>
</dbReference>
<dbReference type="GO" id="GO:0006935">
    <property type="term" value="P:chemotaxis"/>
    <property type="evidence" value="ECO:0007669"/>
    <property type="project" value="UniProtKB-UniRule"/>
</dbReference>
<proteinExistence type="predicted"/>
<dbReference type="PANTHER" id="PTHR42872">
    <property type="entry name" value="PROTEIN-GLUTAMATE METHYLESTERASE/PROTEIN-GLUTAMINE GLUTAMINASE"/>
    <property type="match status" value="1"/>
</dbReference>
<dbReference type="GO" id="GO:0005737">
    <property type="term" value="C:cytoplasm"/>
    <property type="evidence" value="ECO:0007669"/>
    <property type="project" value="InterPro"/>
</dbReference>
<evidence type="ECO:0000259" key="5">
    <source>
        <dbReference type="PROSITE" id="PS50122"/>
    </source>
</evidence>